<evidence type="ECO:0000256" key="1">
    <source>
        <dbReference type="SAM" id="MobiDB-lite"/>
    </source>
</evidence>
<dbReference type="AlphaFoldDB" id="A0A8X7C106"/>
<keyword evidence="3" id="KW-1185">Reference proteome</keyword>
<gene>
    <name evidence="2" type="ORF">TNIN_373331</name>
</gene>
<feature type="region of interest" description="Disordered" evidence="1">
    <location>
        <begin position="73"/>
        <end position="107"/>
    </location>
</feature>
<accession>A0A8X7C106</accession>
<name>A0A8X7C106_9ARAC</name>
<evidence type="ECO:0000313" key="3">
    <source>
        <dbReference type="Proteomes" id="UP000886998"/>
    </source>
</evidence>
<organism evidence="2 3">
    <name type="scientific">Trichonephila inaurata madagascariensis</name>
    <dbReference type="NCBI Taxonomy" id="2747483"/>
    <lineage>
        <taxon>Eukaryota</taxon>
        <taxon>Metazoa</taxon>
        <taxon>Ecdysozoa</taxon>
        <taxon>Arthropoda</taxon>
        <taxon>Chelicerata</taxon>
        <taxon>Arachnida</taxon>
        <taxon>Araneae</taxon>
        <taxon>Araneomorphae</taxon>
        <taxon>Entelegynae</taxon>
        <taxon>Araneoidea</taxon>
        <taxon>Nephilidae</taxon>
        <taxon>Trichonephila</taxon>
        <taxon>Trichonephila inaurata</taxon>
    </lineage>
</organism>
<sequence>MEECLILHIRKSSQKVWHYFQEDCSKQYPFICCVKDSVLPTTQTLNDNDVDNGINNQYNKDFYSVHDNSAKYHPIPNLSADPEKRSTVAGDRSGGDCSGALPREFHR</sequence>
<dbReference type="EMBL" id="BMAV01006715">
    <property type="protein sequence ID" value="GFY48949.1"/>
    <property type="molecule type" value="Genomic_DNA"/>
</dbReference>
<comment type="caution">
    <text evidence="2">The sequence shown here is derived from an EMBL/GenBank/DDBJ whole genome shotgun (WGS) entry which is preliminary data.</text>
</comment>
<reference evidence="2" key="1">
    <citation type="submission" date="2020-08" db="EMBL/GenBank/DDBJ databases">
        <title>Multicomponent nature underlies the extraordinary mechanical properties of spider dragline silk.</title>
        <authorList>
            <person name="Kono N."/>
            <person name="Nakamura H."/>
            <person name="Mori M."/>
            <person name="Yoshida Y."/>
            <person name="Ohtoshi R."/>
            <person name="Malay A.D."/>
            <person name="Moran D.A.P."/>
            <person name="Tomita M."/>
            <person name="Numata K."/>
            <person name="Arakawa K."/>
        </authorList>
    </citation>
    <scope>NUCLEOTIDE SEQUENCE</scope>
</reference>
<evidence type="ECO:0000313" key="2">
    <source>
        <dbReference type="EMBL" id="GFY48949.1"/>
    </source>
</evidence>
<proteinExistence type="predicted"/>
<dbReference type="Proteomes" id="UP000886998">
    <property type="component" value="Unassembled WGS sequence"/>
</dbReference>
<protein>
    <submittedName>
        <fullName evidence="2">Uncharacterized protein</fullName>
    </submittedName>
</protein>